<dbReference type="GO" id="GO:0005634">
    <property type="term" value="C:nucleus"/>
    <property type="evidence" value="ECO:0007669"/>
    <property type="project" value="TreeGrafter"/>
</dbReference>
<dbReference type="InterPro" id="IPR014560">
    <property type="entry name" value="UCP030333_Alba"/>
</dbReference>
<dbReference type="FunFam" id="3.30.110.20:FF:000005">
    <property type="entry name" value="Uncharacterized protein At2g34160"/>
    <property type="match status" value="1"/>
</dbReference>
<keyword evidence="3" id="KW-1185">Reference proteome</keyword>
<dbReference type="SUPFAM" id="SSF82704">
    <property type="entry name" value="AlbA-like"/>
    <property type="match status" value="1"/>
</dbReference>
<gene>
    <name evidence="2" type="ORF">L1049_016023</name>
</gene>
<dbReference type="AlphaFoldDB" id="A0AAP0X6I1"/>
<dbReference type="PANTHER" id="PTHR31947">
    <property type="entry name" value="DNA/RNA-BINDING PROTEIN ALBA 3"/>
    <property type="match status" value="1"/>
</dbReference>
<evidence type="ECO:0000313" key="2">
    <source>
        <dbReference type="EMBL" id="KAK9287588.1"/>
    </source>
</evidence>
<dbReference type="InterPro" id="IPR002775">
    <property type="entry name" value="DNA/RNA-bd_Alba-like"/>
</dbReference>
<dbReference type="InterPro" id="IPR036882">
    <property type="entry name" value="Alba-like_dom_sf"/>
</dbReference>
<dbReference type="Proteomes" id="UP001415857">
    <property type="component" value="Unassembled WGS sequence"/>
</dbReference>
<name>A0AAP0X6I1_LIQFO</name>
<proteinExistence type="predicted"/>
<dbReference type="Pfam" id="PF01918">
    <property type="entry name" value="Alba"/>
    <property type="match status" value="1"/>
</dbReference>
<dbReference type="Gene3D" id="3.30.110.20">
    <property type="entry name" value="Alba-like domain"/>
    <property type="match status" value="1"/>
</dbReference>
<dbReference type="GO" id="GO:0003723">
    <property type="term" value="F:RNA binding"/>
    <property type="evidence" value="ECO:0007669"/>
    <property type="project" value="TreeGrafter"/>
</dbReference>
<dbReference type="EMBL" id="JBBPBK010000003">
    <property type="protein sequence ID" value="KAK9287588.1"/>
    <property type="molecule type" value="Genomic_DNA"/>
</dbReference>
<evidence type="ECO:0000259" key="1">
    <source>
        <dbReference type="Pfam" id="PF01918"/>
    </source>
</evidence>
<protein>
    <recommendedName>
        <fullName evidence="1">DNA/RNA-binding protein Alba-like domain-containing protein</fullName>
    </recommendedName>
</protein>
<organism evidence="2 3">
    <name type="scientific">Liquidambar formosana</name>
    <name type="common">Formosan gum</name>
    <dbReference type="NCBI Taxonomy" id="63359"/>
    <lineage>
        <taxon>Eukaryota</taxon>
        <taxon>Viridiplantae</taxon>
        <taxon>Streptophyta</taxon>
        <taxon>Embryophyta</taxon>
        <taxon>Tracheophyta</taxon>
        <taxon>Spermatophyta</taxon>
        <taxon>Magnoliopsida</taxon>
        <taxon>eudicotyledons</taxon>
        <taxon>Gunneridae</taxon>
        <taxon>Pentapetalae</taxon>
        <taxon>Saxifragales</taxon>
        <taxon>Altingiaceae</taxon>
        <taxon>Liquidambar</taxon>
    </lineage>
</organism>
<sequence>MTEASVVAEGTAMKETVVVVVGGKTDETQKKHRIQVSNTKKPLFFYLNLAKKYIKQRNDVELSALGMAIPTVVTIAEILKSNGLAIVKEILISTVGSRDDAKGRPVQKAKIEIVLGKTENIEDLTTAAENIEGLTTAAAAAAKTSEKAADDKKELNSIAQFHFCSLFSFFFSSTVFE</sequence>
<feature type="domain" description="DNA/RNA-binding protein Alba-like" evidence="1">
    <location>
        <begin position="33"/>
        <end position="90"/>
    </location>
</feature>
<evidence type="ECO:0000313" key="3">
    <source>
        <dbReference type="Proteomes" id="UP001415857"/>
    </source>
</evidence>
<reference evidence="2 3" key="1">
    <citation type="journal article" date="2024" name="Plant J.">
        <title>Genome sequences and population genomics reveal climatic adaptation and genomic divergence between two closely related sweetgum species.</title>
        <authorList>
            <person name="Xu W.Q."/>
            <person name="Ren C.Q."/>
            <person name="Zhang X.Y."/>
            <person name="Comes H.P."/>
            <person name="Liu X.H."/>
            <person name="Li Y.G."/>
            <person name="Kettle C.J."/>
            <person name="Jalonen R."/>
            <person name="Gaisberger H."/>
            <person name="Ma Y.Z."/>
            <person name="Qiu Y.X."/>
        </authorList>
    </citation>
    <scope>NUCLEOTIDE SEQUENCE [LARGE SCALE GENOMIC DNA]</scope>
    <source>
        <strain evidence="2">Hangzhou</strain>
    </source>
</reference>
<accession>A0AAP0X6I1</accession>
<comment type="caution">
    <text evidence="2">The sequence shown here is derived from an EMBL/GenBank/DDBJ whole genome shotgun (WGS) entry which is preliminary data.</text>
</comment>
<dbReference type="PANTHER" id="PTHR31947:SF36">
    <property type="entry name" value="DNA_RNA-BINDING PROTEIN ALBA-LIKE DOMAIN-CONTAINING PROTEIN"/>
    <property type="match status" value="1"/>
</dbReference>